<organism evidence="1 2">
    <name type="scientific">Mesorhizobium montanum</name>
    <dbReference type="NCBI Taxonomy" id="3072323"/>
    <lineage>
        <taxon>Bacteria</taxon>
        <taxon>Pseudomonadati</taxon>
        <taxon>Pseudomonadota</taxon>
        <taxon>Alphaproteobacteria</taxon>
        <taxon>Hyphomicrobiales</taxon>
        <taxon>Phyllobacteriaceae</taxon>
        <taxon>Mesorhizobium</taxon>
    </lineage>
</organism>
<evidence type="ECO:0000313" key="1">
    <source>
        <dbReference type="EMBL" id="MDX8529043.1"/>
    </source>
</evidence>
<proteinExistence type="predicted"/>
<name>A0ABU4ZUE9_9HYPH</name>
<dbReference type="RefSeq" id="WP_320236915.1">
    <property type="nucleotide sequence ID" value="NZ_JAVIJF010000035.1"/>
</dbReference>
<dbReference type="EMBL" id="JAVIJF010000035">
    <property type="protein sequence ID" value="MDX8529043.1"/>
    <property type="molecule type" value="Genomic_DNA"/>
</dbReference>
<evidence type="ECO:0000313" key="2">
    <source>
        <dbReference type="Proteomes" id="UP001276840"/>
    </source>
</evidence>
<keyword evidence="2" id="KW-1185">Reference proteome</keyword>
<dbReference type="Proteomes" id="UP001276840">
    <property type="component" value="Unassembled WGS sequence"/>
</dbReference>
<protein>
    <submittedName>
        <fullName evidence="1">Uncharacterized protein</fullName>
    </submittedName>
</protein>
<comment type="caution">
    <text evidence="1">The sequence shown here is derived from an EMBL/GenBank/DDBJ whole genome shotgun (WGS) entry which is preliminary data.</text>
</comment>
<accession>A0ABU4ZUE9</accession>
<gene>
    <name evidence="1" type="ORF">RFM68_31760</name>
</gene>
<sequence>MFGLFTQHRRLLVLLNSADDTPDHLIAPEGLGSAEVSMAETAVSILTTEFCQADTLRPRQLQVRRVRRVRSLKAAVTKGLYATWQNRHVVAPTRHVRLVKRNCDFCRKQNELPPWHAFLSKCGTAFQMASLGDIIISRAGSL</sequence>
<reference evidence="1 2" key="1">
    <citation type="submission" date="2023-08" db="EMBL/GenBank/DDBJ databases">
        <title>Implementing the SeqCode for naming new Mesorhizobium species isolated from Vachellia karroo root nodules.</title>
        <authorList>
            <person name="Van Lill M."/>
        </authorList>
    </citation>
    <scope>NUCLEOTIDE SEQUENCE [LARGE SCALE GENOMIC DNA]</scope>
    <source>
        <strain evidence="1 2">MSK 1335</strain>
    </source>
</reference>